<accession>A0A812NWM8</accession>
<proteinExistence type="predicted"/>
<dbReference type="AlphaFoldDB" id="A0A812NWM8"/>
<dbReference type="EMBL" id="CAJNDS010002105">
    <property type="protein sequence ID" value="CAE7330148.1"/>
    <property type="molecule type" value="Genomic_DNA"/>
</dbReference>
<keyword evidence="3" id="KW-1185">Reference proteome</keyword>
<comment type="caution">
    <text evidence="2">The sequence shown here is derived from an EMBL/GenBank/DDBJ whole genome shotgun (WGS) entry which is preliminary data.</text>
</comment>
<feature type="region of interest" description="Disordered" evidence="1">
    <location>
        <begin position="1"/>
        <end position="24"/>
    </location>
</feature>
<name>A0A812NWM8_9DINO</name>
<evidence type="ECO:0000313" key="2">
    <source>
        <dbReference type="EMBL" id="CAE7330148.1"/>
    </source>
</evidence>
<dbReference type="Proteomes" id="UP000604046">
    <property type="component" value="Unassembled WGS sequence"/>
</dbReference>
<reference evidence="2" key="1">
    <citation type="submission" date="2021-02" db="EMBL/GenBank/DDBJ databases">
        <authorList>
            <person name="Dougan E. K."/>
            <person name="Rhodes N."/>
            <person name="Thang M."/>
            <person name="Chan C."/>
        </authorList>
    </citation>
    <scope>NUCLEOTIDE SEQUENCE</scope>
</reference>
<evidence type="ECO:0000256" key="1">
    <source>
        <dbReference type="SAM" id="MobiDB-lite"/>
    </source>
</evidence>
<gene>
    <name evidence="2" type="ORF">SNAT2548_LOCUS17278</name>
</gene>
<feature type="compositionally biased region" description="Basic and acidic residues" evidence="1">
    <location>
        <begin position="1"/>
        <end position="15"/>
    </location>
</feature>
<protein>
    <submittedName>
        <fullName evidence="2">Uncharacterized protein</fullName>
    </submittedName>
</protein>
<sequence length="138" mass="15557">MLVQAREKEGEERHSQVRGYTQGPKAVTQHHGQLVCFGLPRPQDQDQKLGGSDSSLHFGGCVHELVQALSIHLTDASVFTRDNEESFMQIQEVVVSADPVERQQKFQADQRFHHFLCKAFGKAFACFRDETGTSGDRR</sequence>
<evidence type="ECO:0000313" key="3">
    <source>
        <dbReference type="Proteomes" id="UP000604046"/>
    </source>
</evidence>
<organism evidence="2 3">
    <name type="scientific">Symbiodinium natans</name>
    <dbReference type="NCBI Taxonomy" id="878477"/>
    <lineage>
        <taxon>Eukaryota</taxon>
        <taxon>Sar</taxon>
        <taxon>Alveolata</taxon>
        <taxon>Dinophyceae</taxon>
        <taxon>Suessiales</taxon>
        <taxon>Symbiodiniaceae</taxon>
        <taxon>Symbiodinium</taxon>
    </lineage>
</organism>